<proteinExistence type="predicted"/>
<comment type="caution">
    <text evidence="2">The sequence shown here is derived from an EMBL/GenBank/DDBJ whole genome shotgun (WGS) entry which is preliminary data.</text>
</comment>
<feature type="region of interest" description="Disordered" evidence="1">
    <location>
        <begin position="1"/>
        <end position="69"/>
    </location>
</feature>
<evidence type="ECO:0000313" key="3">
    <source>
        <dbReference type="Proteomes" id="UP000287033"/>
    </source>
</evidence>
<feature type="compositionally biased region" description="Basic and acidic residues" evidence="1">
    <location>
        <begin position="41"/>
        <end position="54"/>
    </location>
</feature>
<accession>A0A401SY17</accession>
<evidence type="ECO:0000313" key="2">
    <source>
        <dbReference type="EMBL" id="GCC35206.1"/>
    </source>
</evidence>
<feature type="compositionally biased region" description="Polar residues" evidence="1">
    <location>
        <begin position="22"/>
        <end position="37"/>
    </location>
</feature>
<sequence length="69" mass="7802">MHTPVTGAAKTGKQRPDRIQSDRQQFVPSRSALSPTANKRRKEENSPQEGRKNQDLWCAASIQLFPPKE</sequence>
<protein>
    <submittedName>
        <fullName evidence="2">Uncharacterized protein</fullName>
    </submittedName>
</protein>
<reference evidence="2 3" key="1">
    <citation type="journal article" date="2018" name="Nat. Ecol. Evol.">
        <title>Shark genomes provide insights into elasmobranch evolution and the origin of vertebrates.</title>
        <authorList>
            <person name="Hara Y"/>
            <person name="Yamaguchi K"/>
            <person name="Onimaru K"/>
            <person name="Kadota M"/>
            <person name="Koyanagi M"/>
            <person name="Keeley SD"/>
            <person name="Tatsumi K"/>
            <person name="Tanaka K"/>
            <person name="Motone F"/>
            <person name="Kageyama Y"/>
            <person name="Nozu R"/>
            <person name="Adachi N"/>
            <person name="Nishimura O"/>
            <person name="Nakagawa R"/>
            <person name="Tanegashima C"/>
            <person name="Kiyatake I"/>
            <person name="Matsumoto R"/>
            <person name="Murakumo K"/>
            <person name="Nishida K"/>
            <person name="Terakita A"/>
            <person name="Kuratani S"/>
            <person name="Sato K"/>
            <person name="Hyodo S Kuraku.S."/>
        </authorList>
    </citation>
    <scope>NUCLEOTIDE SEQUENCE [LARGE SCALE GENOMIC DNA]</scope>
</reference>
<dbReference type="Proteomes" id="UP000287033">
    <property type="component" value="Unassembled WGS sequence"/>
</dbReference>
<dbReference type="AlphaFoldDB" id="A0A401SY17"/>
<organism evidence="2 3">
    <name type="scientific">Chiloscyllium punctatum</name>
    <name type="common">Brownbanded bambooshark</name>
    <name type="synonym">Hemiscyllium punctatum</name>
    <dbReference type="NCBI Taxonomy" id="137246"/>
    <lineage>
        <taxon>Eukaryota</taxon>
        <taxon>Metazoa</taxon>
        <taxon>Chordata</taxon>
        <taxon>Craniata</taxon>
        <taxon>Vertebrata</taxon>
        <taxon>Chondrichthyes</taxon>
        <taxon>Elasmobranchii</taxon>
        <taxon>Galeomorphii</taxon>
        <taxon>Galeoidea</taxon>
        <taxon>Orectolobiformes</taxon>
        <taxon>Hemiscylliidae</taxon>
        <taxon>Chiloscyllium</taxon>
    </lineage>
</organism>
<dbReference type="EMBL" id="BEZZ01000673">
    <property type="protein sequence ID" value="GCC35206.1"/>
    <property type="molecule type" value="Genomic_DNA"/>
</dbReference>
<name>A0A401SY17_CHIPU</name>
<gene>
    <name evidence="2" type="ORF">chiPu_0013689</name>
</gene>
<keyword evidence="3" id="KW-1185">Reference proteome</keyword>
<evidence type="ECO:0000256" key="1">
    <source>
        <dbReference type="SAM" id="MobiDB-lite"/>
    </source>
</evidence>